<gene>
    <name evidence="2" type="ORF">H4R26_003407</name>
</gene>
<evidence type="ECO:0000256" key="1">
    <source>
        <dbReference type="SAM" id="MobiDB-lite"/>
    </source>
</evidence>
<feature type="compositionally biased region" description="Low complexity" evidence="1">
    <location>
        <begin position="1"/>
        <end position="10"/>
    </location>
</feature>
<dbReference type="Proteomes" id="UP001150907">
    <property type="component" value="Unassembled WGS sequence"/>
</dbReference>
<keyword evidence="3" id="KW-1185">Reference proteome</keyword>
<reference evidence="2" key="1">
    <citation type="submission" date="2022-07" db="EMBL/GenBank/DDBJ databases">
        <title>Phylogenomic reconstructions and comparative analyses of Kickxellomycotina fungi.</title>
        <authorList>
            <person name="Reynolds N.K."/>
            <person name="Stajich J.E."/>
            <person name="Barry K."/>
            <person name="Grigoriev I.V."/>
            <person name="Crous P."/>
            <person name="Smith M.E."/>
        </authorList>
    </citation>
    <scope>NUCLEOTIDE SEQUENCE</scope>
    <source>
        <strain evidence="2">IMI 214461</strain>
    </source>
</reference>
<dbReference type="EMBL" id="JANBQF010000267">
    <property type="protein sequence ID" value="KAJ2002832.1"/>
    <property type="molecule type" value="Genomic_DNA"/>
</dbReference>
<protein>
    <submittedName>
        <fullName evidence="2">Uncharacterized protein</fullName>
    </submittedName>
</protein>
<proteinExistence type="predicted"/>
<evidence type="ECO:0000313" key="2">
    <source>
        <dbReference type="EMBL" id="KAJ2002832.1"/>
    </source>
</evidence>
<dbReference type="AlphaFoldDB" id="A0A9W8EJ74"/>
<organism evidence="2 3">
    <name type="scientific">Coemansia thaxteri</name>
    <dbReference type="NCBI Taxonomy" id="2663907"/>
    <lineage>
        <taxon>Eukaryota</taxon>
        <taxon>Fungi</taxon>
        <taxon>Fungi incertae sedis</taxon>
        <taxon>Zoopagomycota</taxon>
        <taxon>Kickxellomycotina</taxon>
        <taxon>Kickxellomycetes</taxon>
        <taxon>Kickxellales</taxon>
        <taxon>Kickxellaceae</taxon>
        <taxon>Coemansia</taxon>
    </lineage>
</organism>
<feature type="non-terminal residue" evidence="2">
    <location>
        <position position="51"/>
    </location>
</feature>
<accession>A0A9W8EJ74</accession>
<feature type="region of interest" description="Disordered" evidence="1">
    <location>
        <begin position="1"/>
        <end position="51"/>
    </location>
</feature>
<evidence type="ECO:0000313" key="3">
    <source>
        <dbReference type="Proteomes" id="UP001150907"/>
    </source>
</evidence>
<name>A0A9W8EJ74_9FUNG</name>
<comment type="caution">
    <text evidence="2">The sequence shown here is derived from an EMBL/GenBank/DDBJ whole genome shotgun (WGS) entry which is preliminary data.</text>
</comment>
<sequence length="51" mass="5365">MDTATPGAQTPTPPPSARPTDQLKQSLHAHNGASTAADSVPQPWRGRDVVF</sequence>